<organism evidence="14 15">
    <name type="scientific">Tieghemiomyces parasiticus</name>
    <dbReference type="NCBI Taxonomy" id="78921"/>
    <lineage>
        <taxon>Eukaryota</taxon>
        <taxon>Fungi</taxon>
        <taxon>Fungi incertae sedis</taxon>
        <taxon>Zoopagomycota</taxon>
        <taxon>Kickxellomycotina</taxon>
        <taxon>Dimargaritomycetes</taxon>
        <taxon>Dimargaritales</taxon>
        <taxon>Dimargaritaceae</taxon>
        <taxon>Tieghemiomyces</taxon>
    </lineage>
</organism>
<dbReference type="InterPro" id="IPR011009">
    <property type="entry name" value="Kinase-like_dom_sf"/>
</dbReference>
<dbReference type="FunFam" id="1.10.510.10:FF:000534">
    <property type="entry name" value="Serine/threonine-protein kinase PKH2"/>
    <property type="match status" value="1"/>
</dbReference>
<feature type="compositionally biased region" description="Low complexity" evidence="12">
    <location>
        <begin position="392"/>
        <end position="406"/>
    </location>
</feature>
<comment type="similarity">
    <text evidence="1">Belongs to the protein kinase superfamily. AGC Ser/Thr protein kinase family. PDPK1 subfamily.</text>
</comment>
<dbReference type="InterPro" id="IPR000719">
    <property type="entry name" value="Prot_kinase_dom"/>
</dbReference>
<evidence type="ECO:0000256" key="1">
    <source>
        <dbReference type="ARBA" id="ARBA00010006"/>
    </source>
</evidence>
<evidence type="ECO:0000256" key="5">
    <source>
        <dbReference type="ARBA" id="ARBA00022741"/>
    </source>
</evidence>
<dbReference type="AlphaFoldDB" id="A0A9W8A9I7"/>
<dbReference type="GO" id="GO:0005524">
    <property type="term" value="F:ATP binding"/>
    <property type="evidence" value="ECO:0007669"/>
    <property type="project" value="UniProtKB-UniRule"/>
</dbReference>
<comment type="caution">
    <text evidence="14">The sequence shown here is derived from an EMBL/GenBank/DDBJ whole genome shotgun (WGS) entry which is preliminary data.</text>
</comment>
<dbReference type="Proteomes" id="UP001150569">
    <property type="component" value="Unassembled WGS sequence"/>
</dbReference>
<evidence type="ECO:0000256" key="8">
    <source>
        <dbReference type="ARBA" id="ARBA00047899"/>
    </source>
</evidence>
<dbReference type="InterPro" id="IPR017441">
    <property type="entry name" value="Protein_kinase_ATP_BS"/>
</dbReference>
<dbReference type="PROSITE" id="PS00108">
    <property type="entry name" value="PROTEIN_KINASE_ST"/>
    <property type="match status" value="1"/>
</dbReference>
<dbReference type="PROSITE" id="PS00107">
    <property type="entry name" value="PROTEIN_KINASE_ATP"/>
    <property type="match status" value="1"/>
</dbReference>
<keyword evidence="7 10" id="KW-0067">ATP-binding</keyword>
<dbReference type="GO" id="GO:0004674">
    <property type="term" value="F:protein serine/threonine kinase activity"/>
    <property type="evidence" value="ECO:0007669"/>
    <property type="project" value="UniProtKB-KW"/>
</dbReference>
<evidence type="ECO:0000256" key="10">
    <source>
        <dbReference type="PROSITE-ProRule" id="PRU10141"/>
    </source>
</evidence>
<feature type="compositionally biased region" description="Low complexity" evidence="12">
    <location>
        <begin position="363"/>
        <end position="379"/>
    </location>
</feature>
<dbReference type="PANTHER" id="PTHR24356:SF163">
    <property type="entry name" value="3-PHOSPHOINOSITIDE-DEPENDENT PROTEIN KINASE 1-RELATED"/>
    <property type="match status" value="1"/>
</dbReference>
<evidence type="ECO:0000256" key="3">
    <source>
        <dbReference type="ARBA" id="ARBA00022527"/>
    </source>
</evidence>
<feature type="compositionally biased region" description="Pro residues" evidence="12">
    <location>
        <begin position="296"/>
        <end position="308"/>
    </location>
</feature>
<evidence type="ECO:0000256" key="9">
    <source>
        <dbReference type="ARBA" id="ARBA00048679"/>
    </source>
</evidence>
<keyword evidence="15" id="KW-1185">Reference proteome</keyword>
<evidence type="ECO:0000256" key="2">
    <source>
        <dbReference type="ARBA" id="ARBA00012513"/>
    </source>
</evidence>
<dbReference type="PANTHER" id="PTHR24356">
    <property type="entry name" value="SERINE/THREONINE-PROTEIN KINASE"/>
    <property type="match status" value="1"/>
</dbReference>
<evidence type="ECO:0000256" key="4">
    <source>
        <dbReference type="ARBA" id="ARBA00022679"/>
    </source>
</evidence>
<dbReference type="SMART" id="SM00220">
    <property type="entry name" value="S_TKc"/>
    <property type="match status" value="1"/>
</dbReference>
<evidence type="ECO:0000256" key="11">
    <source>
        <dbReference type="RuleBase" id="RU000304"/>
    </source>
</evidence>
<keyword evidence="3 11" id="KW-0723">Serine/threonine-protein kinase</keyword>
<dbReference type="EMBL" id="JANBPT010000169">
    <property type="protein sequence ID" value="KAJ1926444.1"/>
    <property type="molecule type" value="Genomic_DNA"/>
</dbReference>
<keyword evidence="4 14" id="KW-0808">Transferase</keyword>
<accession>A0A9W8A9I7</accession>
<evidence type="ECO:0000313" key="14">
    <source>
        <dbReference type="EMBL" id="KAJ1926444.1"/>
    </source>
</evidence>
<dbReference type="OrthoDB" id="347657at2759"/>
<reference evidence="14" key="1">
    <citation type="submission" date="2022-07" db="EMBL/GenBank/DDBJ databases">
        <title>Phylogenomic reconstructions and comparative analyses of Kickxellomycotina fungi.</title>
        <authorList>
            <person name="Reynolds N.K."/>
            <person name="Stajich J.E."/>
            <person name="Barry K."/>
            <person name="Grigoriev I.V."/>
            <person name="Crous P."/>
            <person name="Smith M.E."/>
        </authorList>
    </citation>
    <scope>NUCLEOTIDE SEQUENCE</scope>
    <source>
        <strain evidence="14">RSA 861</strain>
    </source>
</reference>
<dbReference type="CDD" id="cd05581">
    <property type="entry name" value="STKc_PDK1"/>
    <property type="match status" value="1"/>
</dbReference>
<gene>
    <name evidence="14" type="primary">PKH1_1</name>
    <name evidence="14" type="ORF">IWQ60_003790</name>
</gene>
<comment type="catalytic activity">
    <reaction evidence="8">
        <text>L-threonyl-[protein] + ATP = O-phospho-L-threonyl-[protein] + ADP + H(+)</text>
        <dbReference type="Rhea" id="RHEA:46608"/>
        <dbReference type="Rhea" id="RHEA-COMP:11060"/>
        <dbReference type="Rhea" id="RHEA-COMP:11605"/>
        <dbReference type="ChEBI" id="CHEBI:15378"/>
        <dbReference type="ChEBI" id="CHEBI:30013"/>
        <dbReference type="ChEBI" id="CHEBI:30616"/>
        <dbReference type="ChEBI" id="CHEBI:61977"/>
        <dbReference type="ChEBI" id="CHEBI:456216"/>
        <dbReference type="EC" id="2.7.11.1"/>
    </reaction>
</comment>
<dbReference type="InterPro" id="IPR050236">
    <property type="entry name" value="Ser_Thr_kinase_AGC"/>
</dbReference>
<evidence type="ECO:0000313" key="15">
    <source>
        <dbReference type="Proteomes" id="UP001150569"/>
    </source>
</evidence>
<evidence type="ECO:0000259" key="13">
    <source>
        <dbReference type="PROSITE" id="PS50011"/>
    </source>
</evidence>
<proteinExistence type="inferred from homology"/>
<feature type="binding site" evidence="10">
    <location>
        <position position="53"/>
    </location>
    <ligand>
        <name>ATP</name>
        <dbReference type="ChEBI" id="CHEBI:30616"/>
    </ligand>
</feature>
<evidence type="ECO:0000256" key="12">
    <source>
        <dbReference type="SAM" id="MobiDB-lite"/>
    </source>
</evidence>
<name>A0A9W8A9I7_9FUNG</name>
<evidence type="ECO:0000256" key="7">
    <source>
        <dbReference type="ARBA" id="ARBA00022840"/>
    </source>
</evidence>
<feature type="region of interest" description="Disordered" evidence="12">
    <location>
        <begin position="347"/>
        <end position="414"/>
    </location>
</feature>
<feature type="domain" description="Protein kinase" evidence="13">
    <location>
        <begin position="24"/>
        <end position="284"/>
    </location>
</feature>
<sequence>MASPRPDPAAAAPGSLAKRTVRDFTFGRILGEGSYSTVMLGTDQTTGQQYAVKILDKRHIIKEKKTKYVNIERNTLNRLNHPLVVRLHFAFQDPTSLYFVLDYAEHGELLTLIRRCGQLPEVNARFYLAEIVTAVEYLHSRGVVHRDLKPENILLDRDMHIKLTDFGTAKLTDSADAGPPRANSFVGTAEYVSPELLTDKAVDRRSDLWALGCILYQLLSGRLPFKGANDYQTFQQIIRHEYTIPDDFSPAARDLVTQLLAANPADRIGAAGPDLAAVKAHPFFSGLDWRDLHLQVPPPLPAPSPPVGPWNGTASDDDEDLIDDSDLFQRLQALPVYEGGGALPADLGSYTLPRPSSSDPPTVSAASPPLRSPPRLVTTPPQPYTMPSYYDPHPSQSSLSYSSTQSPPDPHFHNLHHTELALHEGGKLSQSAQPWTWRGRLALRLSSLCPCICGSRP</sequence>
<dbReference type="GO" id="GO:0035556">
    <property type="term" value="P:intracellular signal transduction"/>
    <property type="evidence" value="ECO:0007669"/>
    <property type="project" value="TreeGrafter"/>
</dbReference>
<dbReference type="SUPFAM" id="SSF56112">
    <property type="entry name" value="Protein kinase-like (PK-like)"/>
    <property type="match status" value="1"/>
</dbReference>
<feature type="region of interest" description="Disordered" evidence="12">
    <location>
        <begin position="296"/>
        <end position="321"/>
    </location>
</feature>
<dbReference type="Pfam" id="PF00069">
    <property type="entry name" value="Pkinase"/>
    <property type="match status" value="1"/>
</dbReference>
<evidence type="ECO:0000256" key="6">
    <source>
        <dbReference type="ARBA" id="ARBA00022777"/>
    </source>
</evidence>
<keyword evidence="6 14" id="KW-0418">Kinase</keyword>
<dbReference type="EC" id="2.7.11.1" evidence="2"/>
<comment type="catalytic activity">
    <reaction evidence="9">
        <text>L-seryl-[protein] + ATP = O-phospho-L-seryl-[protein] + ADP + H(+)</text>
        <dbReference type="Rhea" id="RHEA:17989"/>
        <dbReference type="Rhea" id="RHEA-COMP:9863"/>
        <dbReference type="Rhea" id="RHEA-COMP:11604"/>
        <dbReference type="ChEBI" id="CHEBI:15378"/>
        <dbReference type="ChEBI" id="CHEBI:29999"/>
        <dbReference type="ChEBI" id="CHEBI:30616"/>
        <dbReference type="ChEBI" id="CHEBI:83421"/>
        <dbReference type="ChEBI" id="CHEBI:456216"/>
        <dbReference type="EC" id="2.7.11.1"/>
    </reaction>
</comment>
<dbReference type="PROSITE" id="PS50011">
    <property type="entry name" value="PROTEIN_KINASE_DOM"/>
    <property type="match status" value="1"/>
</dbReference>
<dbReference type="InterPro" id="IPR039046">
    <property type="entry name" value="PDPK1"/>
</dbReference>
<dbReference type="Gene3D" id="3.30.200.20">
    <property type="entry name" value="Phosphorylase Kinase, domain 1"/>
    <property type="match status" value="1"/>
</dbReference>
<dbReference type="FunFam" id="3.30.200.20:FF:000191">
    <property type="entry name" value="3-phosphoinositide-dependent protein kinase 2-like"/>
    <property type="match status" value="1"/>
</dbReference>
<keyword evidence="5 10" id="KW-0547">Nucleotide-binding</keyword>
<dbReference type="Gene3D" id="1.10.510.10">
    <property type="entry name" value="Transferase(Phosphotransferase) domain 1"/>
    <property type="match status" value="1"/>
</dbReference>
<dbReference type="InterPro" id="IPR008271">
    <property type="entry name" value="Ser/Thr_kinase_AS"/>
</dbReference>
<protein>
    <recommendedName>
        <fullName evidence="2">non-specific serine/threonine protein kinase</fullName>
        <ecNumber evidence="2">2.7.11.1</ecNumber>
    </recommendedName>
</protein>